<dbReference type="OrthoDB" id="2686689at2759"/>
<feature type="compositionally biased region" description="Acidic residues" evidence="1">
    <location>
        <begin position="350"/>
        <end position="362"/>
    </location>
</feature>
<feature type="region of interest" description="Disordered" evidence="1">
    <location>
        <begin position="580"/>
        <end position="614"/>
    </location>
</feature>
<feature type="compositionally biased region" description="Basic and acidic residues" evidence="1">
    <location>
        <begin position="366"/>
        <end position="375"/>
    </location>
</feature>
<proteinExistence type="predicted"/>
<feature type="compositionally biased region" description="Acidic residues" evidence="1">
    <location>
        <begin position="592"/>
        <end position="601"/>
    </location>
</feature>
<feature type="region of interest" description="Disordered" evidence="1">
    <location>
        <begin position="814"/>
        <end position="842"/>
    </location>
</feature>
<dbReference type="Proteomes" id="UP001152320">
    <property type="component" value="Chromosome 4"/>
</dbReference>
<feature type="compositionally biased region" description="Basic residues" evidence="1">
    <location>
        <begin position="299"/>
        <end position="322"/>
    </location>
</feature>
<feature type="compositionally biased region" description="Basic and acidic residues" evidence="1">
    <location>
        <begin position="159"/>
        <end position="177"/>
    </location>
</feature>
<feature type="compositionally biased region" description="Basic and acidic residues" evidence="1">
    <location>
        <begin position="602"/>
        <end position="614"/>
    </location>
</feature>
<evidence type="ECO:0000313" key="2">
    <source>
        <dbReference type="EMBL" id="KAJ8042700.1"/>
    </source>
</evidence>
<feature type="compositionally biased region" description="Polar residues" evidence="1">
    <location>
        <begin position="580"/>
        <end position="591"/>
    </location>
</feature>
<dbReference type="PANTHER" id="PTHR46791:SF5">
    <property type="entry name" value="CLR5 DOMAIN-CONTAINING PROTEIN-RELATED"/>
    <property type="match status" value="1"/>
</dbReference>
<evidence type="ECO:0000313" key="3">
    <source>
        <dbReference type="Proteomes" id="UP001152320"/>
    </source>
</evidence>
<feature type="compositionally biased region" description="Basic and acidic residues" evidence="1">
    <location>
        <begin position="287"/>
        <end position="298"/>
    </location>
</feature>
<feature type="compositionally biased region" description="Basic and acidic residues" evidence="1">
    <location>
        <begin position="332"/>
        <end position="343"/>
    </location>
</feature>
<feature type="compositionally biased region" description="Basic and acidic residues" evidence="1">
    <location>
        <begin position="265"/>
        <end position="276"/>
    </location>
</feature>
<sequence length="996" mass="111728">MLDRTSPRLRPKRKVSVNIQLSKQDLQEYLDDGYTAADIAKDFSVSPAVITEKIRKFGVKKKKPTKLVKKRGRPTSPKKQKRLKPPKIQSTPRKGKANLTAESTPSKKDLQNVITEVIQDNPEEAVDHIHDLLSFMGFDLEKSVVEDRIKKLKASSETAIKKEQKSPQQDEKSKQSCENDQQINKILGSDEDKDASKASVSEGVDTEEQTDLSLQGQLAGGIKEDYKEDASTSQDGKIVENFDAENEPSVQEQIKGRPLRPRKINSKEFPRTEPVKRRGPGRPRKLQSSEKLETEPKRELRRPKKPLKIALSKGRKSGRPRKTCSNEASQEESGKRPRRDKSSKVNVGDTDVDDGLDEDSAVEDGVSDKEWSEAKKPKKRGRKPGQKRKAEKIQNGPPVKRGRPCLNLSPDNLKLCVENGLPVGEIAHALGACRQSINRYLQVYKMRKKDRFSNLSDDELDQVVSDMCRNHPEWGQVRIQEELKKKGLHFRRIQVRNSVRRVDPVGIELRKLKNLKMRWNRGSLNRLDKILPADGINMTSTESFISRPPRNGLNALNEEDSVRLLKSIVTTHKKSYVTPITSKMVKQTQNETPEESTDDKEDQSVLKDEPKEDFQEGLVEAAQEVEGKMDILREVSQEKSDEENVEPNSNRQQDLRKDAPSLSGSEDDKEHAYRQMLYNMVMSTNQKSDRTVSTPTEDSEVNIPKEELEKCVEDGFSSSRIADKFGTTIKNVRRHLTMYKLTMSTRFEKISEEKIDEIVRDAIQEFSIQKGSEVYGYVRKKGFRIRKVDIHKSVSKLYPRGLHRKGSSILKQSWDAVSEPHPSDEGSSGTQERGQENEMENGRASETVVMLNSEELVQLMNGEGSITLVQQEGSPSKGNEGVFVSEEQVSNSIASALVTAGDVQQTVKPQGDEISAIIVEIDLPGDGGNVVNDQVVDQVEAPGVNQIVQYHGTQQSSDDVVLVVSDEGVTRENINDIVAVNTIPSENEAGGVGLNV</sequence>
<dbReference type="EMBL" id="JAIZAY010000004">
    <property type="protein sequence ID" value="KAJ8042700.1"/>
    <property type="molecule type" value="Genomic_DNA"/>
</dbReference>
<feature type="region of interest" description="Disordered" evidence="1">
    <location>
        <begin position="636"/>
        <end position="668"/>
    </location>
</feature>
<gene>
    <name evidence="2" type="ORF">HOLleu_09523</name>
</gene>
<name>A0A9Q1CD12_HOLLE</name>
<accession>A0A9Q1CD12</accession>
<feature type="compositionally biased region" description="Basic residues" evidence="1">
    <location>
        <begin position="61"/>
        <end position="85"/>
    </location>
</feature>
<keyword evidence="3" id="KW-1185">Reference proteome</keyword>
<feature type="compositionally biased region" description="Basic residues" evidence="1">
    <location>
        <begin position="376"/>
        <end position="390"/>
    </location>
</feature>
<protein>
    <submittedName>
        <fullName evidence="2">Uncharacterized protein</fullName>
    </submittedName>
</protein>
<dbReference type="AlphaFoldDB" id="A0A9Q1CD12"/>
<feature type="region of interest" description="Disordered" evidence="1">
    <location>
        <begin position="61"/>
        <end position="110"/>
    </location>
</feature>
<dbReference type="PANTHER" id="PTHR46791">
    <property type="entry name" value="EXPRESSED PROTEIN"/>
    <property type="match status" value="1"/>
</dbReference>
<feature type="compositionally biased region" description="Basic and acidic residues" evidence="1">
    <location>
        <begin position="833"/>
        <end position="842"/>
    </location>
</feature>
<feature type="region of interest" description="Disordered" evidence="1">
    <location>
        <begin position="153"/>
        <end position="405"/>
    </location>
</feature>
<reference evidence="2" key="1">
    <citation type="submission" date="2021-10" db="EMBL/GenBank/DDBJ databases">
        <title>Tropical sea cucumber genome reveals ecological adaptation and Cuvierian tubules defense mechanism.</title>
        <authorList>
            <person name="Chen T."/>
        </authorList>
    </citation>
    <scope>NUCLEOTIDE SEQUENCE</scope>
    <source>
        <strain evidence="2">Nanhai2018</strain>
        <tissue evidence="2">Muscle</tissue>
    </source>
</reference>
<comment type="caution">
    <text evidence="2">The sequence shown here is derived from an EMBL/GenBank/DDBJ whole genome shotgun (WGS) entry which is preliminary data.</text>
</comment>
<organism evidence="2 3">
    <name type="scientific">Holothuria leucospilota</name>
    <name type="common">Black long sea cucumber</name>
    <name type="synonym">Mertensiothuria leucospilota</name>
    <dbReference type="NCBI Taxonomy" id="206669"/>
    <lineage>
        <taxon>Eukaryota</taxon>
        <taxon>Metazoa</taxon>
        <taxon>Echinodermata</taxon>
        <taxon>Eleutherozoa</taxon>
        <taxon>Echinozoa</taxon>
        <taxon>Holothuroidea</taxon>
        <taxon>Aspidochirotacea</taxon>
        <taxon>Aspidochirotida</taxon>
        <taxon>Holothuriidae</taxon>
        <taxon>Holothuria</taxon>
    </lineage>
</organism>
<evidence type="ECO:0000256" key="1">
    <source>
        <dbReference type="SAM" id="MobiDB-lite"/>
    </source>
</evidence>